<keyword evidence="5" id="KW-0547">Nucleotide-binding</keyword>
<keyword evidence="10" id="KW-1185">Reference proteome</keyword>
<keyword evidence="7" id="KW-0472">Membrane</keyword>
<dbReference type="GO" id="GO:0055085">
    <property type="term" value="P:transmembrane transport"/>
    <property type="evidence" value="ECO:0007669"/>
    <property type="project" value="UniProtKB-ARBA"/>
</dbReference>
<dbReference type="GO" id="GO:0015833">
    <property type="term" value="P:peptide transport"/>
    <property type="evidence" value="ECO:0007669"/>
    <property type="project" value="InterPro"/>
</dbReference>
<dbReference type="InterPro" id="IPR003593">
    <property type="entry name" value="AAA+_ATPase"/>
</dbReference>
<dbReference type="SUPFAM" id="SSF52540">
    <property type="entry name" value="P-loop containing nucleoside triphosphate hydrolases"/>
    <property type="match status" value="1"/>
</dbReference>
<accession>A0A127QJ50</accession>
<dbReference type="Gene3D" id="3.40.50.300">
    <property type="entry name" value="P-loop containing nucleotide triphosphate hydrolases"/>
    <property type="match status" value="1"/>
</dbReference>
<dbReference type="AlphaFoldDB" id="A0A127QJ50"/>
<dbReference type="Pfam" id="PF08352">
    <property type="entry name" value="oligo_HPY"/>
    <property type="match status" value="1"/>
</dbReference>
<gene>
    <name evidence="9" type="ORF">CAter282_2362</name>
</gene>
<evidence type="ECO:0000256" key="1">
    <source>
        <dbReference type="ARBA" id="ARBA00004417"/>
    </source>
</evidence>
<keyword evidence="3" id="KW-0813">Transport</keyword>
<evidence type="ECO:0000256" key="5">
    <source>
        <dbReference type="ARBA" id="ARBA00022741"/>
    </source>
</evidence>
<dbReference type="InterPro" id="IPR027417">
    <property type="entry name" value="P-loop_NTPase"/>
</dbReference>
<keyword evidence="4" id="KW-1003">Cell membrane</keyword>
<keyword evidence="6 9" id="KW-0067">ATP-binding</keyword>
<dbReference type="InterPro" id="IPR017871">
    <property type="entry name" value="ABC_transporter-like_CS"/>
</dbReference>
<dbReference type="PANTHER" id="PTHR43297">
    <property type="entry name" value="OLIGOPEPTIDE TRANSPORT ATP-BINDING PROTEIN APPD"/>
    <property type="match status" value="1"/>
</dbReference>
<dbReference type="InterPro" id="IPR050388">
    <property type="entry name" value="ABC_Ni/Peptide_Import"/>
</dbReference>
<organism evidence="9 10">
    <name type="scientific">Collimonas arenae</name>
    <dbReference type="NCBI Taxonomy" id="279058"/>
    <lineage>
        <taxon>Bacteria</taxon>
        <taxon>Pseudomonadati</taxon>
        <taxon>Pseudomonadota</taxon>
        <taxon>Betaproteobacteria</taxon>
        <taxon>Burkholderiales</taxon>
        <taxon>Oxalobacteraceae</taxon>
        <taxon>Collimonas</taxon>
    </lineage>
</organism>
<proteinExistence type="inferred from homology"/>
<dbReference type="PROSITE" id="PS00211">
    <property type="entry name" value="ABC_TRANSPORTER_1"/>
    <property type="match status" value="1"/>
</dbReference>
<evidence type="ECO:0000256" key="7">
    <source>
        <dbReference type="ARBA" id="ARBA00023136"/>
    </source>
</evidence>
<evidence type="ECO:0000256" key="6">
    <source>
        <dbReference type="ARBA" id="ARBA00022840"/>
    </source>
</evidence>
<sequence>MAEMTAPQNTPPTLEVRNLRTHFFTREGVLPAVDDVSLRLERGRILGLVGESGSGKTVTGFSILGLLDPPGRVVGGQILFQGQDLLTLDKRALRQLQGNRIAMIFQDPMMTLNPVLNVEAQMVDAVLAHSKVSRTQARELARETLGMMGIASPEERLRAYPHQLSGGMRQRVAIAIAMLHKPDLIIADEPTTALDVTIQAQILSEVQNLARLHGTSLIWITHDLSVVAGLADEIAVMYSGRIVEQGSVSEVLDQPLHPYTQGLIGSLPSNNRRGQRLRQIPGMTPNLLDLPDACAFAARCERASERCLQRPEISEPVNAHFVRCFHPTLSSASSGTSEVNYG</sequence>
<evidence type="ECO:0000259" key="8">
    <source>
        <dbReference type="PROSITE" id="PS50893"/>
    </source>
</evidence>
<dbReference type="SMART" id="SM00382">
    <property type="entry name" value="AAA"/>
    <property type="match status" value="1"/>
</dbReference>
<feature type="domain" description="ABC transporter" evidence="8">
    <location>
        <begin position="14"/>
        <end position="264"/>
    </location>
</feature>
<dbReference type="PANTHER" id="PTHR43297:SF2">
    <property type="entry name" value="DIPEPTIDE TRANSPORT ATP-BINDING PROTEIN DPPD"/>
    <property type="match status" value="1"/>
</dbReference>
<reference evidence="9 10" key="1">
    <citation type="submission" date="2015-11" db="EMBL/GenBank/DDBJ databases">
        <title>Exploring the genomic traits of fungus-feeding bacterial genus Collimonas.</title>
        <authorList>
            <person name="Song C."/>
            <person name="Schmidt R."/>
            <person name="de Jager V."/>
            <person name="Krzyzanowska D."/>
            <person name="Jongedijk E."/>
            <person name="Cankar K."/>
            <person name="Beekwilder J."/>
            <person name="van Veen A."/>
            <person name="de Boer W."/>
            <person name="van Veen J.A."/>
            <person name="Garbeva P."/>
        </authorList>
    </citation>
    <scope>NUCLEOTIDE SEQUENCE [LARGE SCALE GENOMIC DNA]</scope>
    <source>
        <strain evidence="9 10">Ter282</strain>
    </source>
</reference>
<dbReference type="PROSITE" id="PS50893">
    <property type="entry name" value="ABC_TRANSPORTER_2"/>
    <property type="match status" value="1"/>
</dbReference>
<dbReference type="FunFam" id="3.40.50.300:FF:000016">
    <property type="entry name" value="Oligopeptide ABC transporter ATP-binding component"/>
    <property type="match status" value="1"/>
</dbReference>
<dbReference type="EMBL" id="CP013235">
    <property type="protein sequence ID" value="AMP10108.1"/>
    <property type="molecule type" value="Genomic_DNA"/>
</dbReference>
<evidence type="ECO:0000313" key="9">
    <source>
        <dbReference type="EMBL" id="AMP10108.1"/>
    </source>
</evidence>
<dbReference type="GO" id="GO:0016887">
    <property type="term" value="F:ATP hydrolysis activity"/>
    <property type="evidence" value="ECO:0007669"/>
    <property type="project" value="InterPro"/>
</dbReference>
<evidence type="ECO:0000256" key="3">
    <source>
        <dbReference type="ARBA" id="ARBA00022448"/>
    </source>
</evidence>
<evidence type="ECO:0000313" key="10">
    <source>
        <dbReference type="Proteomes" id="UP000071778"/>
    </source>
</evidence>
<evidence type="ECO:0000256" key="2">
    <source>
        <dbReference type="ARBA" id="ARBA00005417"/>
    </source>
</evidence>
<dbReference type="NCBIfam" id="TIGR01727">
    <property type="entry name" value="oligo_HPY"/>
    <property type="match status" value="1"/>
</dbReference>
<dbReference type="CDD" id="cd03257">
    <property type="entry name" value="ABC_NikE_OppD_transporters"/>
    <property type="match status" value="1"/>
</dbReference>
<dbReference type="InterPro" id="IPR013563">
    <property type="entry name" value="Oligopep_ABC_C"/>
</dbReference>
<comment type="similarity">
    <text evidence="2">Belongs to the ABC transporter superfamily.</text>
</comment>
<protein>
    <submittedName>
        <fullName evidence="9">Oligopeptide/dipeptide ABC transporter, ATP-binding, C-terminal domain protein</fullName>
    </submittedName>
</protein>
<evidence type="ECO:0000256" key="4">
    <source>
        <dbReference type="ARBA" id="ARBA00022475"/>
    </source>
</evidence>
<dbReference type="GO" id="GO:0005524">
    <property type="term" value="F:ATP binding"/>
    <property type="evidence" value="ECO:0007669"/>
    <property type="project" value="UniProtKB-KW"/>
</dbReference>
<comment type="subcellular location">
    <subcellularLocation>
        <location evidence="1">Cell inner membrane</location>
        <topology evidence="1">Peripheral membrane protein</topology>
    </subcellularLocation>
</comment>
<dbReference type="GO" id="GO:0005886">
    <property type="term" value="C:plasma membrane"/>
    <property type="evidence" value="ECO:0007669"/>
    <property type="project" value="UniProtKB-SubCell"/>
</dbReference>
<dbReference type="Pfam" id="PF00005">
    <property type="entry name" value="ABC_tran"/>
    <property type="match status" value="1"/>
</dbReference>
<dbReference type="PATRIC" id="fig|279058.18.peg.2331"/>
<dbReference type="InterPro" id="IPR003439">
    <property type="entry name" value="ABC_transporter-like_ATP-bd"/>
</dbReference>
<dbReference type="Proteomes" id="UP000071778">
    <property type="component" value="Chromosome"/>
</dbReference>
<name>A0A127QJ50_9BURK</name>